<dbReference type="SUPFAM" id="SSF50022">
    <property type="entry name" value="ISP domain"/>
    <property type="match status" value="1"/>
</dbReference>
<dbReference type="AlphaFoldDB" id="A0A6L3ZF82"/>
<dbReference type="PROSITE" id="PS51257">
    <property type="entry name" value="PROKAR_LIPOPROTEIN"/>
    <property type="match status" value="1"/>
</dbReference>
<protein>
    <recommendedName>
        <fullName evidence="3">Rieske domain-containing protein</fullName>
    </recommendedName>
</protein>
<comment type="caution">
    <text evidence="1">The sequence shown here is derived from an EMBL/GenBank/DDBJ whole genome shotgun (WGS) entry which is preliminary data.</text>
</comment>
<keyword evidence="2" id="KW-1185">Reference proteome</keyword>
<name>A0A6L3ZF82_9FLAO</name>
<reference evidence="1 2" key="1">
    <citation type="submission" date="2019-10" db="EMBL/GenBank/DDBJ databases">
        <title>Genome sequence of Phaeocystidibacter marisrubri JCM30614 (type strain).</title>
        <authorList>
            <person name="Bowman J.P."/>
        </authorList>
    </citation>
    <scope>NUCLEOTIDE SEQUENCE [LARGE SCALE GENOMIC DNA]</scope>
    <source>
        <strain evidence="1 2">JCM 30614</strain>
    </source>
</reference>
<dbReference type="RefSeq" id="WP_170266225.1">
    <property type="nucleotide sequence ID" value="NZ_BMGX01000001.1"/>
</dbReference>
<dbReference type="Gene3D" id="2.102.10.10">
    <property type="entry name" value="Rieske [2Fe-2S] iron-sulphur domain"/>
    <property type="match status" value="1"/>
</dbReference>
<dbReference type="InterPro" id="IPR036922">
    <property type="entry name" value="Rieske_2Fe-2S_sf"/>
</dbReference>
<gene>
    <name evidence="1" type="ORF">F8C82_10325</name>
</gene>
<evidence type="ECO:0000313" key="1">
    <source>
        <dbReference type="EMBL" id="KAB2816077.1"/>
    </source>
</evidence>
<organism evidence="1 2">
    <name type="scientific">Phaeocystidibacter marisrubri</name>
    <dbReference type="NCBI Taxonomy" id="1577780"/>
    <lineage>
        <taxon>Bacteria</taxon>
        <taxon>Pseudomonadati</taxon>
        <taxon>Bacteroidota</taxon>
        <taxon>Flavobacteriia</taxon>
        <taxon>Flavobacteriales</taxon>
        <taxon>Phaeocystidibacteraceae</taxon>
        <taxon>Phaeocystidibacter</taxon>
    </lineage>
</organism>
<sequence>MLKKLFFLTPLFFLGCGKDLPQQIPNVFVSEYVYLNNPSSQAINFIGGSIYHTGGYRGLVIYRRYMNGDSNDWVVYDRACPDHYSRDCGLLKVEEDIYLGCGCDDTQFLMFDGSLVKGSAEYPLLTYHVNWQGDKLHITNN</sequence>
<dbReference type="Proteomes" id="UP000484164">
    <property type="component" value="Unassembled WGS sequence"/>
</dbReference>
<evidence type="ECO:0000313" key="2">
    <source>
        <dbReference type="Proteomes" id="UP000484164"/>
    </source>
</evidence>
<evidence type="ECO:0008006" key="3">
    <source>
        <dbReference type="Google" id="ProtNLM"/>
    </source>
</evidence>
<accession>A0A6L3ZF82</accession>
<dbReference type="GO" id="GO:0051537">
    <property type="term" value="F:2 iron, 2 sulfur cluster binding"/>
    <property type="evidence" value="ECO:0007669"/>
    <property type="project" value="InterPro"/>
</dbReference>
<dbReference type="EMBL" id="WBVQ01000002">
    <property type="protein sequence ID" value="KAB2816077.1"/>
    <property type="molecule type" value="Genomic_DNA"/>
</dbReference>
<proteinExistence type="predicted"/>